<feature type="chain" id="PRO_5038647299" description="Folate receptor-like domain-containing protein" evidence="4">
    <location>
        <begin position="25"/>
        <end position="199"/>
    </location>
</feature>
<organism evidence="6 7">
    <name type="scientific">Dreissena polymorpha</name>
    <name type="common">Zebra mussel</name>
    <name type="synonym">Mytilus polymorpha</name>
    <dbReference type="NCBI Taxonomy" id="45954"/>
    <lineage>
        <taxon>Eukaryota</taxon>
        <taxon>Metazoa</taxon>
        <taxon>Spiralia</taxon>
        <taxon>Lophotrochozoa</taxon>
        <taxon>Mollusca</taxon>
        <taxon>Bivalvia</taxon>
        <taxon>Autobranchia</taxon>
        <taxon>Heteroconchia</taxon>
        <taxon>Euheterodonta</taxon>
        <taxon>Imparidentia</taxon>
        <taxon>Neoheterodontei</taxon>
        <taxon>Myida</taxon>
        <taxon>Dreissenoidea</taxon>
        <taxon>Dreissenidae</taxon>
        <taxon>Dreissena</taxon>
    </lineage>
</organism>
<dbReference type="InterPro" id="IPR004269">
    <property type="entry name" value="Folate_rcpt"/>
</dbReference>
<evidence type="ECO:0000259" key="5">
    <source>
        <dbReference type="Pfam" id="PF03024"/>
    </source>
</evidence>
<dbReference type="GO" id="GO:0009897">
    <property type="term" value="C:external side of plasma membrane"/>
    <property type="evidence" value="ECO:0007669"/>
    <property type="project" value="TreeGrafter"/>
</dbReference>
<feature type="signal peptide" evidence="4">
    <location>
        <begin position="1"/>
        <end position="24"/>
    </location>
</feature>
<dbReference type="PANTHER" id="PTHR10517:SF28">
    <property type="entry name" value="COILIN"/>
    <property type="match status" value="1"/>
</dbReference>
<protein>
    <recommendedName>
        <fullName evidence="5">Folate receptor-like domain-containing protein</fullName>
    </recommendedName>
</protein>
<evidence type="ECO:0000256" key="1">
    <source>
        <dbReference type="ARBA" id="ARBA00007932"/>
    </source>
</evidence>
<evidence type="ECO:0000313" key="6">
    <source>
        <dbReference type="EMBL" id="KAH3817321.1"/>
    </source>
</evidence>
<reference evidence="6" key="2">
    <citation type="submission" date="2020-11" db="EMBL/GenBank/DDBJ databases">
        <authorList>
            <person name="McCartney M.A."/>
            <person name="Auch B."/>
            <person name="Kono T."/>
            <person name="Mallez S."/>
            <person name="Becker A."/>
            <person name="Gohl D.M."/>
            <person name="Silverstein K.A.T."/>
            <person name="Koren S."/>
            <person name="Bechman K.B."/>
            <person name="Herman A."/>
            <person name="Abrahante J.E."/>
            <person name="Garbe J."/>
        </authorList>
    </citation>
    <scope>NUCLEOTIDE SEQUENCE</scope>
    <source>
        <strain evidence="6">Duluth1</strain>
        <tissue evidence="6">Whole animal</tissue>
    </source>
</reference>
<gene>
    <name evidence="6" type="ORF">DPMN_118854</name>
</gene>
<evidence type="ECO:0000256" key="2">
    <source>
        <dbReference type="ARBA" id="ARBA00022729"/>
    </source>
</evidence>
<keyword evidence="3" id="KW-1015">Disulfide bond</keyword>
<dbReference type="InterPro" id="IPR018143">
    <property type="entry name" value="Folate_rcpt-like"/>
</dbReference>
<feature type="domain" description="Folate receptor-like" evidence="5">
    <location>
        <begin position="47"/>
        <end position="151"/>
    </location>
</feature>
<name>A0A9D4GH83_DREPO</name>
<evidence type="ECO:0000256" key="3">
    <source>
        <dbReference type="ARBA" id="ARBA00023157"/>
    </source>
</evidence>
<keyword evidence="2 4" id="KW-0732">Signal</keyword>
<accession>A0A9D4GH83</accession>
<comment type="similarity">
    <text evidence="1">Belongs to the folate receptor family.</text>
</comment>
<dbReference type="EMBL" id="JAIWYP010000005">
    <property type="protein sequence ID" value="KAH3817321.1"/>
    <property type="molecule type" value="Genomic_DNA"/>
</dbReference>
<keyword evidence="7" id="KW-1185">Reference proteome</keyword>
<dbReference type="AlphaFoldDB" id="A0A9D4GH83"/>
<proteinExistence type="inferred from homology"/>
<dbReference type="OrthoDB" id="5982264at2759"/>
<comment type="caution">
    <text evidence="6">The sequence shown here is derived from an EMBL/GenBank/DDBJ whole genome shotgun (WGS) entry which is preliminary data.</text>
</comment>
<dbReference type="Pfam" id="PF03024">
    <property type="entry name" value="Folate_rec"/>
    <property type="match status" value="1"/>
</dbReference>
<sequence length="199" mass="22614">MDTDAACVWTFILYMVCLEKVISAETVIEYSEDNKPCTYFEGTRRAKYEPGLVNCSWYSSSSCCKRTEVTSVFASNMMPLYRASVDCRNRINYMMCYFCSPDQFHWYKEGKVHVCESFCASIHIECREAFYNGKQIGDAYRNGTAFCEAQNFLVTNSKSCFKFDANVFDASPPVHISLQMLSGALVTVTLARTMILSVV</sequence>
<dbReference type="PANTHER" id="PTHR10517">
    <property type="entry name" value="FOLATE RECEPTOR"/>
    <property type="match status" value="1"/>
</dbReference>
<evidence type="ECO:0000256" key="4">
    <source>
        <dbReference type="SAM" id="SignalP"/>
    </source>
</evidence>
<dbReference type="GO" id="GO:0038023">
    <property type="term" value="F:signaling receptor activity"/>
    <property type="evidence" value="ECO:0007669"/>
    <property type="project" value="TreeGrafter"/>
</dbReference>
<dbReference type="Proteomes" id="UP000828390">
    <property type="component" value="Unassembled WGS sequence"/>
</dbReference>
<reference evidence="6" key="1">
    <citation type="journal article" date="2019" name="bioRxiv">
        <title>The Genome of the Zebra Mussel, Dreissena polymorpha: A Resource for Invasive Species Research.</title>
        <authorList>
            <person name="McCartney M.A."/>
            <person name="Auch B."/>
            <person name="Kono T."/>
            <person name="Mallez S."/>
            <person name="Zhang Y."/>
            <person name="Obille A."/>
            <person name="Becker A."/>
            <person name="Abrahante J.E."/>
            <person name="Garbe J."/>
            <person name="Badalamenti J.P."/>
            <person name="Herman A."/>
            <person name="Mangelson H."/>
            <person name="Liachko I."/>
            <person name="Sullivan S."/>
            <person name="Sone E.D."/>
            <person name="Koren S."/>
            <person name="Silverstein K.A.T."/>
            <person name="Beckman K.B."/>
            <person name="Gohl D.M."/>
        </authorList>
    </citation>
    <scope>NUCLEOTIDE SEQUENCE</scope>
    <source>
        <strain evidence="6">Duluth1</strain>
        <tissue evidence="6">Whole animal</tissue>
    </source>
</reference>
<evidence type="ECO:0000313" key="7">
    <source>
        <dbReference type="Proteomes" id="UP000828390"/>
    </source>
</evidence>